<keyword evidence="7" id="KW-1185">Reference proteome</keyword>
<feature type="domain" description="BED-type" evidence="6">
    <location>
        <begin position="3"/>
        <end position="59"/>
    </location>
</feature>
<protein>
    <recommendedName>
        <fullName evidence="6">BED-type domain-containing protein</fullName>
    </recommendedName>
</protein>
<feature type="compositionally biased region" description="Low complexity" evidence="5">
    <location>
        <begin position="149"/>
        <end position="160"/>
    </location>
</feature>
<organism evidence="7 8">
    <name type="scientific">Coffea arabica</name>
    <name type="common">Arabian coffee</name>
    <dbReference type="NCBI Taxonomy" id="13443"/>
    <lineage>
        <taxon>Eukaryota</taxon>
        <taxon>Viridiplantae</taxon>
        <taxon>Streptophyta</taxon>
        <taxon>Embryophyta</taxon>
        <taxon>Tracheophyta</taxon>
        <taxon>Spermatophyta</taxon>
        <taxon>Magnoliopsida</taxon>
        <taxon>eudicotyledons</taxon>
        <taxon>Gunneridae</taxon>
        <taxon>Pentapetalae</taxon>
        <taxon>asterids</taxon>
        <taxon>lamiids</taxon>
        <taxon>Gentianales</taxon>
        <taxon>Rubiaceae</taxon>
        <taxon>Ixoroideae</taxon>
        <taxon>Gardenieae complex</taxon>
        <taxon>Bertiereae - Coffeeae clade</taxon>
        <taxon>Coffeeae</taxon>
        <taxon>Coffea</taxon>
    </lineage>
</organism>
<evidence type="ECO:0000256" key="4">
    <source>
        <dbReference type="PROSITE-ProRule" id="PRU00027"/>
    </source>
</evidence>
<evidence type="ECO:0000313" key="8">
    <source>
        <dbReference type="RefSeq" id="XP_071933533.1"/>
    </source>
</evidence>
<dbReference type="GeneID" id="113728682"/>
<feature type="region of interest" description="Disordered" evidence="5">
    <location>
        <begin position="134"/>
        <end position="160"/>
    </location>
</feature>
<dbReference type="InterPro" id="IPR012337">
    <property type="entry name" value="RNaseH-like_sf"/>
</dbReference>
<dbReference type="InterPro" id="IPR003656">
    <property type="entry name" value="Znf_BED"/>
</dbReference>
<gene>
    <name evidence="8" type="primary">LOC113728682</name>
</gene>
<proteinExistence type="predicted"/>
<keyword evidence="3" id="KW-0862">Zinc</keyword>
<evidence type="ECO:0000313" key="7">
    <source>
        <dbReference type="Proteomes" id="UP001652660"/>
    </source>
</evidence>
<dbReference type="SUPFAM" id="SSF53098">
    <property type="entry name" value="Ribonuclease H-like"/>
    <property type="match status" value="1"/>
</dbReference>
<evidence type="ECO:0000256" key="2">
    <source>
        <dbReference type="ARBA" id="ARBA00022771"/>
    </source>
</evidence>
<evidence type="ECO:0000256" key="3">
    <source>
        <dbReference type="ARBA" id="ARBA00022833"/>
    </source>
</evidence>
<reference evidence="8" key="1">
    <citation type="submission" date="2025-08" db="UniProtKB">
        <authorList>
            <consortium name="RefSeq"/>
        </authorList>
    </citation>
    <scope>IDENTIFICATION</scope>
    <source>
        <tissue evidence="8">Leaves</tissue>
    </source>
</reference>
<dbReference type="PANTHER" id="PTHR32166:SF105">
    <property type="entry name" value="HAT DIMERIZATION DOMAIN-CONTAINING PROTEIN"/>
    <property type="match status" value="1"/>
</dbReference>
<name>A0ABM4WP22_COFAR</name>
<accession>A0ABM4WP22</accession>
<dbReference type="PANTHER" id="PTHR32166">
    <property type="entry name" value="OSJNBA0013A04.12 PROTEIN"/>
    <property type="match status" value="1"/>
</dbReference>
<keyword evidence="2 4" id="KW-0863">Zinc-finger</keyword>
<evidence type="ECO:0000256" key="1">
    <source>
        <dbReference type="ARBA" id="ARBA00022723"/>
    </source>
</evidence>
<dbReference type="RefSeq" id="XP_071933533.1">
    <property type="nucleotide sequence ID" value="XM_072077432.1"/>
</dbReference>
<dbReference type="PROSITE" id="PS50808">
    <property type="entry name" value="ZF_BED"/>
    <property type="match status" value="1"/>
</dbReference>
<sequence length="480" mass="54462">MAPNQDIGWDYATPVGNDRKVAKCNYCGKIVHGGITRMKQHIGHVAGQVEACPAAPRDVSELLKKHLNEGKNARAATQKKKESLLSSINLLNENEDDEDDNVFELNEEEMEVLERKQYKRAMEESRYMRFMEEQRRHSISGGQPTMDFTSGSTSSSMPNLLSSRNKRALSQSFKLKEGVLGPKGVDPYMFPSKNKSIKSLFSKENTKKVGKAVAKFFHFNAIPFHAADSGPYYQSMIDTIASAETGIRGPTGKQIGGEYLNEEMTDVDQYISSIKHKWKTYGCTIMCDGWSTRTKHPIINFMVYCDRDMIYHSSIDRTNKVKTANFVLSLMDKVVDSIGEQNIVQIVTDSESSMKAAGEQLMKKRKHLFWSPCAAHCIDLMLEDIGQMKSIKDAIKQGKRITSFIYNSDKVVNLMKTYTNHRELLRPGITRYATEFIAMESLLRHSTELKRMCTSNEWQEYNSSSKRREEAAEVSDLILS</sequence>
<dbReference type="Pfam" id="PF04937">
    <property type="entry name" value="DUF659"/>
    <property type="match status" value="1"/>
</dbReference>
<dbReference type="Proteomes" id="UP001652660">
    <property type="component" value="Chromosome 2e"/>
</dbReference>
<evidence type="ECO:0000259" key="6">
    <source>
        <dbReference type="PROSITE" id="PS50808"/>
    </source>
</evidence>
<dbReference type="InterPro" id="IPR007021">
    <property type="entry name" value="DUF659"/>
</dbReference>
<keyword evidence="1" id="KW-0479">Metal-binding</keyword>
<dbReference type="Pfam" id="PF02892">
    <property type="entry name" value="zf-BED"/>
    <property type="match status" value="1"/>
</dbReference>
<evidence type="ECO:0000256" key="5">
    <source>
        <dbReference type="SAM" id="MobiDB-lite"/>
    </source>
</evidence>